<evidence type="ECO:0000256" key="7">
    <source>
        <dbReference type="ARBA" id="ARBA00023239"/>
    </source>
</evidence>
<evidence type="ECO:0000256" key="5">
    <source>
        <dbReference type="ARBA" id="ARBA00022723"/>
    </source>
</evidence>
<keyword evidence="7 9" id="KW-0456">Lyase</keyword>
<evidence type="ECO:0000256" key="2">
    <source>
        <dbReference type="ARBA" id="ARBA00002904"/>
    </source>
</evidence>
<feature type="domain" description="Alpha-carbonic anhydrase" evidence="12">
    <location>
        <begin position="10"/>
        <end position="246"/>
    </location>
</feature>
<dbReference type="InterPro" id="IPR001148">
    <property type="entry name" value="CA_dom"/>
</dbReference>
<organism evidence="13 14">
    <name type="scientific">Stentor coeruleus</name>
    <dbReference type="NCBI Taxonomy" id="5963"/>
    <lineage>
        <taxon>Eukaryota</taxon>
        <taxon>Sar</taxon>
        <taxon>Alveolata</taxon>
        <taxon>Ciliophora</taxon>
        <taxon>Postciliodesmatophora</taxon>
        <taxon>Heterotrichea</taxon>
        <taxon>Heterotrichida</taxon>
        <taxon>Stentoridae</taxon>
        <taxon>Stentor</taxon>
    </lineage>
</organism>
<protein>
    <recommendedName>
        <fullName evidence="4 9">Carbonic anhydrase</fullName>
        <ecNumber evidence="4 9">4.2.1.1</ecNumber>
    </recommendedName>
</protein>
<evidence type="ECO:0000256" key="11">
    <source>
        <dbReference type="SAM" id="SignalP"/>
    </source>
</evidence>
<keyword evidence="5 9" id="KW-0479">Metal-binding</keyword>
<dbReference type="OrthoDB" id="429145at2759"/>
<keyword evidence="14" id="KW-1185">Reference proteome</keyword>
<evidence type="ECO:0000256" key="8">
    <source>
        <dbReference type="ARBA" id="ARBA00048348"/>
    </source>
</evidence>
<dbReference type="EMBL" id="MPUH01000669">
    <property type="protein sequence ID" value="OMJ75779.1"/>
    <property type="molecule type" value="Genomic_DNA"/>
</dbReference>
<keyword evidence="6 9" id="KW-0862">Zinc</keyword>
<sequence>MIFSILFLTSRFAYSFDYFFQGTDWPDLCNQGTKQTPIDIEADLTVKILSNEPEYSWIEFHMQELGLQANTDGGGYKFLGDFGSMTMYQGNLAIMSTKLVNFHFHSPSENYLNGSQFDLEMHVVMEDEAKIYSHAVFGVLFKVEEGAFNTFIDKVAKAYYGNMIITLAEAFTSLQVKNYLQFSGSLTTPPCTENVFWIIDTNVRKISPEQFNFFNRMWAGNEKFAGGNGNNRMIQPINDRTVTHFIGFANHFGYIGILLGFYLL</sequence>
<dbReference type="InterPro" id="IPR036398">
    <property type="entry name" value="CA_dom_sf"/>
</dbReference>
<comment type="caution">
    <text evidence="13">The sequence shown here is derived from an EMBL/GenBank/DDBJ whole genome shotgun (WGS) entry which is preliminary data.</text>
</comment>
<dbReference type="GO" id="GO:0004089">
    <property type="term" value="F:carbonate dehydratase activity"/>
    <property type="evidence" value="ECO:0007669"/>
    <property type="project" value="UniProtKB-UniRule"/>
</dbReference>
<dbReference type="Gene3D" id="3.10.200.10">
    <property type="entry name" value="Alpha carbonic anhydrase"/>
    <property type="match status" value="1"/>
</dbReference>
<dbReference type="CDD" id="cd03124">
    <property type="entry name" value="alpha_CA_prokaryotic_like"/>
    <property type="match status" value="1"/>
</dbReference>
<comment type="similarity">
    <text evidence="3 9">Belongs to the alpha-carbonic anhydrase family.</text>
</comment>
<dbReference type="SMART" id="SM01057">
    <property type="entry name" value="Carb_anhydrase"/>
    <property type="match status" value="1"/>
</dbReference>
<evidence type="ECO:0000256" key="9">
    <source>
        <dbReference type="RuleBase" id="RU367011"/>
    </source>
</evidence>
<keyword evidence="11" id="KW-0732">Signal</keyword>
<dbReference type="Proteomes" id="UP000187209">
    <property type="component" value="Unassembled WGS sequence"/>
</dbReference>
<evidence type="ECO:0000256" key="1">
    <source>
        <dbReference type="ARBA" id="ARBA00001947"/>
    </source>
</evidence>
<evidence type="ECO:0000259" key="12">
    <source>
        <dbReference type="PROSITE" id="PS51144"/>
    </source>
</evidence>
<comment type="catalytic activity">
    <reaction evidence="8 9">
        <text>hydrogencarbonate + H(+) = CO2 + H2O</text>
        <dbReference type="Rhea" id="RHEA:10748"/>
        <dbReference type="ChEBI" id="CHEBI:15377"/>
        <dbReference type="ChEBI" id="CHEBI:15378"/>
        <dbReference type="ChEBI" id="CHEBI:16526"/>
        <dbReference type="ChEBI" id="CHEBI:17544"/>
        <dbReference type="EC" id="4.2.1.1"/>
    </reaction>
</comment>
<dbReference type="Pfam" id="PF00194">
    <property type="entry name" value="Carb_anhydrase"/>
    <property type="match status" value="1"/>
</dbReference>
<feature type="chain" id="PRO_5012367776" description="Carbonic anhydrase" evidence="11">
    <location>
        <begin position="16"/>
        <end position="264"/>
    </location>
</feature>
<dbReference type="InterPro" id="IPR018338">
    <property type="entry name" value="Carbonic_anhydrase_a-class_CS"/>
</dbReference>
<dbReference type="PANTHER" id="PTHR18952:SF265">
    <property type="entry name" value="CARBONIC ANHYDRASE"/>
    <property type="match status" value="1"/>
</dbReference>
<reference evidence="13 14" key="1">
    <citation type="submission" date="2016-11" db="EMBL/GenBank/DDBJ databases">
        <title>The macronuclear genome of Stentor coeruleus: a giant cell with tiny introns.</title>
        <authorList>
            <person name="Slabodnick M."/>
            <person name="Ruby J.G."/>
            <person name="Reiff S.B."/>
            <person name="Swart E.C."/>
            <person name="Gosai S."/>
            <person name="Prabakaran S."/>
            <person name="Witkowska E."/>
            <person name="Larue G.E."/>
            <person name="Fisher S."/>
            <person name="Freeman R.M."/>
            <person name="Gunawardena J."/>
            <person name="Chu W."/>
            <person name="Stover N.A."/>
            <person name="Gregory B.D."/>
            <person name="Nowacki M."/>
            <person name="Derisi J."/>
            <person name="Roy S.W."/>
            <person name="Marshall W.F."/>
            <person name="Sood P."/>
        </authorList>
    </citation>
    <scope>NUCLEOTIDE SEQUENCE [LARGE SCALE GENOMIC DNA]</scope>
    <source>
        <strain evidence="13">WM001</strain>
    </source>
</reference>
<keyword evidence="10" id="KW-0812">Transmembrane</keyword>
<evidence type="ECO:0000313" key="14">
    <source>
        <dbReference type="Proteomes" id="UP000187209"/>
    </source>
</evidence>
<evidence type="ECO:0000256" key="6">
    <source>
        <dbReference type="ARBA" id="ARBA00022833"/>
    </source>
</evidence>
<proteinExistence type="inferred from homology"/>
<keyword evidence="10" id="KW-1133">Transmembrane helix</keyword>
<dbReference type="InterPro" id="IPR041891">
    <property type="entry name" value="Alpha_CA_prokaryot-like"/>
</dbReference>
<comment type="function">
    <text evidence="2 9">Reversible hydration of carbon dioxide.</text>
</comment>
<dbReference type="PANTHER" id="PTHR18952">
    <property type="entry name" value="CARBONIC ANHYDRASE"/>
    <property type="match status" value="1"/>
</dbReference>
<comment type="cofactor">
    <cofactor evidence="1 9">
        <name>Zn(2+)</name>
        <dbReference type="ChEBI" id="CHEBI:29105"/>
    </cofactor>
</comment>
<dbReference type="EC" id="4.2.1.1" evidence="4 9"/>
<dbReference type="PROSITE" id="PS00162">
    <property type="entry name" value="ALPHA_CA_1"/>
    <property type="match status" value="1"/>
</dbReference>
<name>A0A1R2BGB3_9CILI</name>
<feature type="signal peptide" evidence="11">
    <location>
        <begin position="1"/>
        <end position="15"/>
    </location>
</feature>
<evidence type="ECO:0000256" key="4">
    <source>
        <dbReference type="ARBA" id="ARBA00012925"/>
    </source>
</evidence>
<dbReference type="PROSITE" id="PS51144">
    <property type="entry name" value="ALPHA_CA_2"/>
    <property type="match status" value="1"/>
</dbReference>
<dbReference type="InterPro" id="IPR023561">
    <property type="entry name" value="Carbonic_anhydrase_a-class"/>
</dbReference>
<dbReference type="GO" id="GO:0008270">
    <property type="term" value="F:zinc ion binding"/>
    <property type="evidence" value="ECO:0007669"/>
    <property type="project" value="UniProtKB-UniRule"/>
</dbReference>
<evidence type="ECO:0000256" key="10">
    <source>
        <dbReference type="SAM" id="Phobius"/>
    </source>
</evidence>
<accession>A0A1R2BGB3</accession>
<evidence type="ECO:0000256" key="3">
    <source>
        <dbReference type="ARBA" id="ARBA00010718"/>
    </source>
</evidence>
<dbReference type="SUPFAM" id="SSF51069">
    <property type="entry name" value="Carbonic anhydrase"/>
    <property type="match status" value="1"/>
</dbReference>
<feature type="transmembrane region" description="Helical" evidence="10">
    <location>
        <begin position="242"/>
        <end position="263"/>
    </location>
</feature>
<dbReference type="AlphaFoldDB" id="A0A1R2BGB3"/>
<keyword evidence="10" id="KW-0472">Membrane</keyword>
<evidence type="ECO:0000313" key="13">
    <source>
        <dbReference type="EMBL" id="OMJ75779.1"/>
    </source>
</evidence>
<gene>
    <name evidence="13" type="ORF">SteCoe_25004</name>
</gene>